<feature type="region of interest" description="Disordered" evidence="1">
    <location>
        <begin position="390"/>
        <end position="480"/>
    </location>
</feature>
<feature type="region of interest" description="Disordered" evidence="1">
    <location>
        <begin position="111"/>
        <end position="150"/>
    </location>
</feature>
<dbReference type="PANTHER" id="PTHR32344:SF1">
    <property type="entry name" value="U1-TYPE DOMAIN-CONTAINING PROTEIN"/>
    <property type="match status" value="1"/>
</dbReference>
<dbReference type="GO" id="GO:0003690">
    <property type="term" value="F:double-stranded DNA binding"/>
    <property type="evidence" value="ECO:0007669"/>
    <property type="project" value="InterPro"/>
</dbReference>
<dbReference type="InterPro" id="IPR033375">
    <property type="entry name" value="Cggbp1"/>
</dbReference>
<reference evidence="2" key="1">
    <citation type="submission" date="2020-11" db="EMBL/GenBank/DDBJ databases">
        <authorList>
            <person name="Tran Van P."/>
        </authorList>
    </citation>
    <scope>NUCLEOTIDE SEQUENCE</scope>
</reference>
<dbReference type="EMBL" id="OD564572">
    <property type="protein sequence ID" value="CAD7438991.1"/>
    <property type="molecule type" value="Genomic_DNA"/>
</dbReference>
<dbReference type="GO" id="GO:0006357">
    <property type="term" value="P:regulation of transcription by RNA polymerase II"/>
    <property type="evidence" value="ECO:0007669"/>
    <property type="project" value="InterPro"/>
</dbReference>
<feature type="region of interest" description="Disordered" evidence="1">
    <location>
        <begin position="249"/>
        <end position="270"/>
    </location>
</feature>
<accession>A0A7R9ERI0</accession>
<dbReference type="PANTHER" id="PTHR32344">
    <property type="entry name" value="U1-TYPE DOMAIN-CONTAINING PROTEIN"/>
    <property type="match status" value="1"/>
</dbReference>
<name>A0A7R9ERI0_9NEOP</name>
<evidence type="ECO:0000313" key="2">
    <source>
        <dbReference type="EMBL" id="CAD7438991.1"/>
    </source>
</evidence>
<feature type="region of interest" description="Disordered" evidence="1">
    <location>
        <begin position="198"/>
        <end position="232"/>
    </location>
</feature>
<protein>
    <submittedName>
        <fullName evidence="2">Uncharacterized protein</fullName>
    </submittedName>
</protein>
<proteinExistence type="predicted"/>
<evidence type="ECO:0000256" key="1">
    <source>
        <dbReference type="SAM" id="MobiDB-lite"/>
    </source>
</evidence>
<gene>
    <name evidence="2" type="ORF">TBIB3V08_LOCUS1572</name>
</gene>
<feature type="compositionally biased region" description="Basic and acidic residues" evidence="1">
    <location>
        <begin position="111"/>
        <end position="143"/>
    </location>
</feature>
<organism evidence="2">
    <name type="scientific">Timema bartmani</name>
    <dbReference type="NCBI Taxonomy" id="61472"/>
    <lineage>
        <taxon>Eukaryota</taxon>
        <taxon>Metazoa</taxon>
        <taxon>Ecdysozoa</taxon>
        <taxon>Arthropoda</taxon>
        <taxon>Hexapoda</taxon>
        <taxon>Insecta</taxon>
        <taxon>Pterygota</taxon>
        <taxon>Neoptera</taxon>
        <taxon>Polyneoptera</taxon>
        <taxon>Phasmatodea</taxon>
        <taxon>Timematodea</taxon>
        <taxon>Timematoidea</taxon>
        <taxon>Timematidae</taxon>
        <taxon>Timema</taxon>
    </lineage>
</organism>
<sequence>MVAANIPWTKLNNPILKGFLTKYTNRQIPDESTLRKNYLHPQYFSTIEKMKEDIGDSYFWASVDETTDRCGRYIANIVVGKLDSTGPSSPHLIASRVLEVTNSSTIARVVRDSLRHSRDQEPTIPGHSRDQEPTIPGHSRDQEPTIPGSLCQQEPIVLGPLRQQELSVPGHSRDQEPTIPGHSREQELTVLGPLCQQEPTVLGPSREQESTIPGHSREQELTVPGSSIKQERPSFQQELTVLGSSCQQELTIPGPSKDQESTFPGPSKEQDLALQGYSEELEPTIPGPSREKKFAIPGISFQPELTILGPSCQQELTVPGFFKRARVYLPGPSREQELTIQGSSEEIKAYHPRAFKKARAYHPRAFKKARAYHPRAFMSARAYHPRAFMSSFPSKGRQENKSLPSQDLQKIKSFPSKGRQESKSLPSQDLQEIKSFPSKGRQESKSLPSRARYTFSGNPKGYSRLVPDPHPPTLPHQQTNHRAGFSSIFSRQGHSAHSTTCSCPSIVFKMGRGKTITVEQCAGQFKADQFYVSDSKILMCGICNIRLASDKKDSLNKHVVSAGHLRGKEEQKTHGLKRQLSITEVCDKQKKAKTEKLVFIDDTVKMCLKANIPINKLDHPAVREYLKKHIPGFGDLPCGRNLRQNFVQPIGEEMKLELKEKVQGVPIVIVVDETSDSLKMAFLNARKMKSAYVRFLQEEHADLPAILFPSPVVTRWNSWFHSVLYLNDYSDALIEFLGQYENNNASAEYLLEQQRDPVAWQSLKLQMVFIADSCKMFVELINKLEGSKFPFAHLLWHELEALSVLKRLSYGNFLERNQSLLGSITSVAKREELKQLLCGCAQKSAMKLAKHMAPCTTNNFFKAAGELFNPAIAAQSLTPDEKSVRKQFEVLPLFSKLTSDKCFCLVSRVPVSISVNCFLYLLVC</sequence>
<dbReference type="GO" id="GO:0005634">
    <property type="term" value="C:nucleus"/>
    <property type="evidence" value="ECO:0007669"/>
    <property type="project" value="InterPro"/>
</dbReference>
<dbReference type="AlphaFoldDB" id="A0A7R9ERI0"/>